<dbReference type="InterPro" id="IPR013083">
    <property type="entry name" value="Znf_RING/FYVE/PHD"/>
</dbReference>
<proteinExistence type="predicted"/>
<gene>
    <name evidence="8" type="ORF">TorRG33x02_040820</name>
</gene>
<accession>A0A2P5FRC2</accession>
<feature type="domain" description="RING-type" evidence="7">
    <location>
        <begin position="218"/>
        <end position="256"/>
    </location>
</feature>
<dbReference type="OrthoDB" id="8062037at2759"/>
<dbReference type="Pfam" id="PF13639">
    <property type="entry name" value="zf-RING_2"/>
    <property type="match status" value="1"/>
</dbReference>
<keyword evidence="3" id="KW-0479">Metal-binding</keyword>
<dbReference type="PANTHER" id="PTHR15710">
    <property type="entry name" value="E3 UBIQUITIN-PROTEIN LIGASE PRAJA"/>
    <property type="match status" value="1"/>
</dbReference>
<dbReference type="GO" id="GO:0008270">
    <property type="term" value="F:zinc ion binding"/>
    <property type="evidence" value="ECO:0007669"/>
    <property type="project" value="UniProtKB-KW"/>
</dbReference>
<dbReference type="InParanoid" id="A0A2P5FRC2"/>
<dbReference type="GO" id="GO:0061630">
    <property type="term" value="F:ubiquitin protein ligase activity"/>
    <property type="evidence" value="ECO:0007669"/>
    <property type="project" value="UniProtKB-EC"/>
</dbReference>
<dbReference type="STRING" id="63057.A0A2P5FRC2"/>
<evidence type="ECO:0000256" key="3">
    <source>
        <dbReference type="ARBA" id="ARBA00022723"/>
    </source>
</evidence>
<dbReference type="Gene3D" id="3.30.40.10">
    <property type="entry name" value="Zinc/RING finger domain, C3HC4 (zinc finger)"/>
    <property type="match status" value="1"/>
</dbReference>
<evidence type="ECO:0000313" key="9">
    <source>
        <dbReference type="Proteomes" id="UP000237000"/>
    </source>
</evidence>
<dbReference type="SMART" id="SM00184">
    <property type="entry name" value="RING"/>
    <property type="match status" value="1"/>
</dbReference>
<dbReference type="PANTHER" id="PTHR15710:SF243">
    <property type="entry name" value="E3 UBIQUITIN-PROTEIN LIGASE PRAJA-2 ISOFORM X1"/>
    <property type="match status" value="1"/>
</dbReference>
<dbReference type="AlphaFoldDB" id="A0A2P5FRC2"/>
<name>A0A2P5FRC2_TREOI</name>
<dbReference type="Proteomes" id="UP000237000">
    <property type="component" value="Unassembled WGS sequence"/>
</dbReference>
<dbReference type="GO" id="GO:0005737">
    <property type="term" value="C:cytoplasm"/>
    <property type="evidence" value="ECO:0007669"/>
    <property type="project" value="TreeGrafter"/>
</dbReference>
<evidence type="ECO:0000256" key="6">
    <source>
        <dbReference type="PROSITE-ProRule" id="PRU00175"/>
    </source>
</evidence>
<dbReference type="GO" id="GO:0016567">
    <property type="term" value="P:protein ubiquitination"/>
    <property type="evidence" value="ECO:0007669"/>
    <property type="project" value="TreeGrafter"/>
</dbReference>
<evidence type="ECO:0000256" key="4">
    <source>
        <dbReference type="ARBA" id="ARBA00022771"/>
    </source>
</evidence>
<sequence length="278" mass="30705">MAIIVRTAEHRIPDDPSLQETQMSLVFDVVDKFLSDKDGVDDVITYEMTTQEVELPADNLTDEEDAYSFVKLALSMTDDSMAWQLEGRPLLWMEPLLQGRGFAPAEEVGLDDLAWRISAHLRTVVWTSFCRDQSRMGMRVIIEKHTVVPHRVYEEILREAGGADQPPHSSTLTPLVFEYLPGDPTYLVLMGSATAASATAAAAGLLISVPAADDDDDCVICLAKVMLGSQLPCSHMFHTDCILRWLGRRLSCPVCRSEFELPPPTTTTTIPPPPPPPV</sequence>
<comment type="caution">
    <text evidence="8">The sequence shown here is derived from an EMBL/GenBank/DDBJ whole genome shotgun (WGS) entry which is preliminary data.</text>
</comment>
<reference evidence="9" key="1">
    <citation type="submission" date="2016-06" db="EMBL/GenBank/DDBJ databases">
        <title>Parallel loss of symbiosis genes in relatives of nitrogen-fixing non-legume Parasponia.</title>
        <authorList>
            <person name="Van Velzen R."/>
            <person name="Holmer R."/>
            <person name="Bu F."/>
            <person name="Rutten L."/>
            <person name="Van Zeijl A."/>
            <person name="Liu W."/>
            <person name="Santuari L."/>
            <person name="Cao Q."/>
            <person name="Sharma T."/>
            <person name="Shen D."/>
            <person name="Roswanjaya Y."/>
            <person name="Wardhani T."/>
            <person name="Kalhor M.S."/>
            <person name="Jansen J."/>
            <person name="Van den Hoogen J."/>
            <person name="Gungor B."/>
            <person name="Hartog M."/>
            <person name="Hontelez J."/>
            <person name="Verver J."/>
            <person name="Yang W.-C."/>
            <person name="Schijlen E."/>
            <person name="Repin R."/>
            <person name="Schilthuizen M."/>
            <person name="Schranz E."/>
            <person name="Heidstra R."/>
            <person name="Miyata K."/>
            <person name="Fedorova E."/>
            <person name="Kohlen W."/>
            <person name="Bisseling T."/>
            <person name="Smit S."/>
            <person name="Geurts R."/>
        </authorList>
    </citation>
    <scope>NUCLEOTIDE SEQUENCE [LARGE SCALE GENOMIC DNA]</scope>
    <source>
        <strain evidence="9">cv. RG33-2</strain>
    </source>
</reference>
<keyword evidence="9" id="KW-1185">Reference proteome</keyword>
<keyword evidence="4 6" id="KW-0863">Zinc-finger</keyword>
<evidence type="ECO:0000256" key="2">
    <source>
        <dbReference type="ARBA" id="ARBA00012483"/>
    </source>
</evidence>
<evidence type="ECO:0000256" key="1">
    <source>
        <dbReference type="ARBA" id="ARBA00000900"/>
    </source>
</evidence>
<comment type="catalytic activity">
    <reaction evidence="1">
        <text>S-ubiquitinyl-[E2 ubiquitin-conjugating enzyme]-L-cysteine + [acceptor protein]-L-lysine = [E2 ubiquitin-conjugating enzyme]-L-cysteine + N(6)-ubiquitinyl-[acceptor protein]-L-lysine.</text>
        <dbReference type="EC" id="2.3.2.27"/>
    </reaction>
</comment>
<dbReference type="SUPFAM" id="SSF57850">
    <property type="entry name" value="RING/U-box"/>
    <property type="match status" value="1"/>
</dbReference>
<keyword evidence="5" id="KW-0862">Zinc</keyword>
<evidence type="ECO:0000259" key="7">
    <source>
        <dbReference type="PROSITE" id="PS50089"/>
    </source>
</evidence>
<evidence type="ECO:0000256" key="5">
    <source>
        <dbReference type="ARBA" id="ARBA00022833"/>
    </source>
</evidence>
<dbReference type="EC" id="2.3.2.27" evidence="2"/>
<dbReference type="InterPro" id="IPR001841">
    <property type="entry name" value="Znf_RING"/>
</dbReference>
<dbReference type="EMBL" id="JXTC01000014">
    <property type="protein sequence ID" value="POO00304.1"/>
    <property type="molecule type" value="Genomic_DNA"/>
</dbReference>
<protein>
    <recommendedName>
        <fullName evidence="2">RING-type E3 ubiquitin transferase</fullName>
        <ecNumber evidence="2">2.3.2.27</ecNumber>
    </recommendedName>
</protein>
<dbReference type="PROSITE" id="PS50089">
    <property type="entry name" value="ZF_RING_2"/>
    <property type="match status" value="1"/>
</dbReference>
<organism evidence="8 9">
    <name type="scientific">Trema orientale</name>
    <name type="common">Charcoal tree</name>
    <name type="synonym">Celtis orientalis</name>
    <dbReference type="NCBI Taxonomy" id="63057"/>
    <lineage>
        <taxon>Eukaryota</taxon>
        <taxon>Viridiplantae</taxon>
        <taxon>Streptophyta</taxon>
        <taxon>Embryophyta</taxon>
        <taxon>Tracheophyta</taxon>
        <taxon>Spermatophyta</taxon>
        <taxon>Magnoliopsida</taxon>
        <taxon>eudicotyledons</taxon>
        <taxon>Gunneridae</taxon>
        <taxon>Pentapetalae</taxon>
        <taxon>rosids</taxon>
        <taxon>fabids</taxon>
        <taxon>Rosales</taxon>
        <taxon>Cannabaceae</taxon>
        <taxon>Trema</taxon>
    </lineage>
</organism>
<evidence type="ECO:0000313" key="8">
    <source>
        <dbReference type="EMBL" id="POO00304.1"/>
    </source>
</evidence>